<accession>A0A852YFH9</accession>
<dbReference type="EMBL" id="JACBZY010000001">
    <property type="protein sequence ID" value="NYG99911.1"/>
    <property type="molecule type" value="Genomic_DNA"/>
</dbReference>
<dbReference type="RefSeq" id="WP_179568406.1">
    <property type="nucleotide sequence ID" value="NZ_JACBZY010000001.1"/>
</dbReference>
<feature type="region of interest" description="Disordered" evidence="1">
    <location>
        <begin position="204"/>
        <end position="231"/>
    </location>
</feature>
<evidence type="ECO:0000313" key="4">
    <source>
        <dbReference type="Proteomes" id="UP000553888"/>
    </source>
</evidence>
<keyword evidence="4" id="KW-1185">Reference proteome</keyword>
<feature type="signal peptide" evidence="2">
    <location>
        <begin position="1"/>
        <end position="22"/>
    </location>
</feature>
<feature type="compositionally biased region" description="Low complexity" evidence="1">
    <location>
        <begin position="204"/>
        <end position="219"/>
    </location>
</feature>
<organism evidence="3 4">
    <name type="scientific">Schumannella luteola</name>
    <dbReference type="NCBI Taxonomy" id="472059"/>
    <lineage>
        <taxon>Bacteria</taxon>
        <taxon>Bacillati</taxon>
        <taxon>Actinomycetota</taxon>
        <taxon>Actinomycetes</taxon>
        <taxon>Micrococcales</taxon>
        <taxon>Microbacteriaceae</taxon>
        <taxon>Schumannella</taxon>
    </lineage>
</organism>
<comment type="caution">
    <text evidence="3">The sequence shown here is derived from an EMBL/GenBank/DDBJ whole genome shotgun (WGS) entry which is preliminary data.</text>
</comment>
<dbReference type="PROSITE" id="PS51257">
    <property type="entry name" value="PROKAR_LIPOPROTEIN"/>
    <property type="match status" value="1"/>
</dbReference>
<evidence type="ECO:0000256" key="1">
    <source>
        <dbReference type="SAM" id="MobiDB-lite"/>
    </source>
</evidence>
<evidence type="ECO:0000256" key="2">
    <source>
        <dbReference type="SAM" id="SignalP"/>
    </source>
</evidence>
<dbReference type="AlphaFoldDB" id="A0A852YFH9"/>
<evidence type="ECO:0000313" key="3">
    <source>
        <dbReference type="EMBL" id="NYG99911.1"/>
    </source>
</evidence>
<feature type="compositionally biased region" description="Gly residues" evidence="1">
    <location>
        <begin position="220"/>
        <end position="229"/>
    </location>
</feature>
<name>A0A852YFH9_9MICO</name>
<reference evidence="3 4" key="1">
    <citation type="submission" date="2020-07" db="EMBL/GenBank/DDBJ databases">
        <title>Sequencing the genomes of 1000 actinobacteria strains.</title>
        <authorList>
            <person name="Klenk H.-P."/>
        </authorList>
    </citation>
    <scope>NUCLEOTIDE SEQUENCE [LARGE SCALE GENOMIC DNA]</scope>
    <source>
        <strain evidence="3 4">DSM 23141</strain>
    </source>
</reference>
<dbReference type="Proteomes" id="UP000553888">
    <property type="component" value="Unassembled WGS sequence"/>
</dbReference>
<sequence length="367" mass="36284">MSSALPRFCLAAAALAATALLAGCTGSPSSSPTSARPSNPASSTAAALSCSDLADEGELDAALGGAAAAVDPVATLIGTGSDAVAATAVPAAGGLQCAWRGAPDSGFAPVLTAQLLPDPDARWTAMLFGDGPSTETRTYGEHTVTAASGDPGFGATARIAGVWVFLERTFDPQETAADPGDDRDLDAAFTSILDAVAARGAQLGAPRSASASPSPSASAGGSGGAGGAGRSCDDLVATSELSAVVGGPVAWVDQPEQPERLDIESSAMRSAGDLDCFANGAQQTLRIRLGHGRADAAGQLKPGFDTLGGVDFVPAKLAGLGRGDWAIRQDCGGSACSVAFAVGNDLYDVDFAHDPVAVANAVIAARR</sequence>
<evidence type="ECO:0008006" key="5">
    <source>
        <dbReference type="Google" id="ProtNLM"/>
    </source>
</evidence>
<keyword evidence="2" id="KW-0732">Signal</keyword>
<feature type="chain" id="PRO_5039423312" description="DUF3558 domain-containing protein" evidence="2">
    <location>
        <begin position="23"/>
        <end position="367"/>
    </location>
</feature>
<proteinExistence type="predicted"/>
<protein>
    <recommendedName>
        <fullName evidence="5">DUF3558 domain-containing protein</fullName>
    </recommendedName>
</protein>
<gene>
    <name evidence="3" type="ORF">BJ979_002537</name>
</gene>